<comment type="caution">
    <text evidence="2">The sequence shown here is derived from an EMBL/GenBank/DDBJ whole genome shotgun (WGS) entry which is preliminary data.</text>
</comment>
<evidence type="ECO:0000313" key="2">
    <source>
        <dbReference type="EMBL" id="MBZ0160313.1"/>
    </source>
</evidence>
<dbReference type="AlphaFoldDB" id="A0AAJ1AJN8"/>
<reference evidence="2 3" key="1">
    <citation type="journal article" date="2021" name="bioRxiv">
        <title>Unraveling nitrogen, sulfur and carbon metabolic pathways and microbial community transcriptional responses to substrate deprivation and toxicity stresses in a bioreactor mimicking anoxic brackish coastal sediment conditions.</title>
        <authorList>
            <person name="Martins P.D."/>
            <person name="Echeveste M.J."/>
            <person name="Arshad A."/>
            <person name="Kurth J."/>
            <person name="Ouboter H."/>
            <person name="Jetten M.S.M."/>
            <person name="Welte C.U."/>
        </authorList>
    </citation>
    <scope>NUCLEOTIDE SEQUENCE [LARGE SCALE GENOMIC DNA]</scope>
    <source>
        <strain evidence="2">MAG_38</strain>
    </source>
</reference>
<dbReference type="Pfam" id="PF01402">
    <property type="entry name" value="RHH_1"/>
    <property type="match status" value="1"/>
</dbReference>
<proteinExistence type="predicted"/>
<name>A0AAJ1AJN8_9BACT</name>
<dbReference type="EMBL" id="JAIOIU010000115">
    <property type="protein sequence ID" value="MBZ0160313.1"/>
    <property type="molecule type" value="Genomic_DNA"/>
</dbReference>
<accession>A0AAJ1AJN8</accession>
<dbReference type="Gene3D" id="1.10.1220.10">
    <property type="entry name" value="Met repressor-like"/>
    <property type="match status" value="1"/>
</dbReference>
<evidence type="ECO:0000313" key="3">
    <source>
        <dbReference type="Proteomes" id="UP001197609"/>
    </source>
</evidence>
<dbReference type="Proteomes" id="UP001197609">
    <property type="component" value="Unassembled WGS sequence"/>
</dbReference>
<dbReference type="GO" id="GO:0006355">
    <property type="term" value="P:regulation of DNA-templated transcription"/>
    <property type="evidence" value="ECO:0007669"/>
    <property type="project" value="InterPro"/>
</dbReference>
<dbReference type="InterPro" id="IPR013321">
    <property type="entry name" value="Arc_rbn_hlx_hlx"/>
</dbReference>
<organism evidence="2 3">
    <name type="scientific">Candidatus Methylomirabilis tolerans</name>
    <dbReference type="NCBI Taxonomy" id="3123416"/>
    <lineage>
        <taxon>Bacteria</taxon>
        <taxon>Candidatus Methylomirabilota</taxon>
        <taxon>Candidatus Methylomirabilia</taxon>
        <taxon>Candidatus Methylomirabilales</taxon>
        <taxon>Candidatus Methylomirabilaceae</taxon>
        <taxon>Candidatus Methylomirabilis</taxon>
    </lineage>
</organism>
<gene>
    <name evidence="2" type="ORF">K8G79_09290</name>
</gene>
<protein>
    <submittedName>
        <fullName evidence="2">Ribbon-helix-helix domain-containing protein</fullName>
    </submittedName>
</protein>
<feature type="domain" description="Ribbon-helix-helix protein CopG" evidence="1">
    <location>
        <begin position="2"/>
        <end position="40"/>
    </location>
</feature>
<evidence type="ECO:0000259" key="1">
    <source>
        <dbReference type="Pfam" id="PF01402"/>
    </source>
</evidence>
<sequence length="77" mass="8926">MVRTQIYLTEEEREGIDAIAKSTGKKQSEVIREAVDRFLALSKRSRREAILKDAAGMWRDRDDLPDFSAARRSWDRG</sequence>
<dbReference type="InterPro" id="IPR002145">
    <property type="entry name" value="CopG"/>
</dbReference>
<dbReference type="CDD" id="cd21631">
    <property type="entry name" value="RHH_CopG_NikR-like"/>
    <property type="match status" value="1"/>
</dbReference>